<keyword evidence="2" id="KW-1185">Reference proteome</keyword>
<dbReference type="OrthoDB" id="112267at2759"/>
<comment type="caution">
    <text evidence="1">The sequence shown here is derived from an EMBL/GenBank/DDBJ whole genome shotgun (WGS) entry which is preliminary data.</text>
</comment>
<dbReference type="EMBL" id="BMAO01028438">
    <property type="protein sequence ID" value="GFR24686.1"/>
    <property type="molecule type" value="Genomic_DNA"/>
</dbReference>
<evidence type="ECO:0000313" key="1">
    <source>
        <dbReference type="EMBL" id="GFR24686.1"/>
    </source>
</evidence>
<evidence type="ECO:0000313" key="2">
    <source>
        <dbReference type="Proteomes" id="UP000887116"/>
    </source>
</evidence>
<proteinExistence type="predicted"/>
<dbReference type="AlphaFoldDB" id="A0A8X6LVP3"/>
<gene>
    <name evidence="1" type="ORF">TNCT_230281</name>
</gene>
<reference evidence="1" key="1">
    <citation type="submission" date="2020-07" db="EMBL/GenBank/DDBJ databases">
        <title>Multicomponent nature underlies the extraordinary mechanical properties of spider dragline silk.</title>
        <authorList>
            <person name="Kono N."/>
            <person name="Nakamura H."/>
            <person name="Mori M."/>
            <person name="Yoshida Y."/>
            <person name="Ohtoshi R."/>
            <person name="Malay A.D."/>
            <person name="Moran D.A.P."/>
            <person name="Tomita M."/>
            <person name="Numata K."/>
            <person name="Arakawa K."/>
        </authorList>
    </citation>
    <scope>NUCLEOTIDE SEQUENCE</scope>
</reference>
<protein>
    <submittedName>
        <fullName evidence="1">Uncharacterized protein</fullName>
    </submittedName>
</protein>
<sequence length="115" mass="13406">MQYPCILGIDFMSHAKISFDFFTKSLIIPDSQIEKVTISDEPVQIDLSNTKLNAEQKQKLQILFKEFQGLFSVKPGLTHVFCHEIDTGDNPPVFSRPYRYDRVKQGIIIYMFRRC</sequence>
<accession>A0A8X6LVP3</accession>
<organism evidence="1 2">
    <name type="scientific">Trichonephila clavata</name>
    <name type="common">Joro spider</name>
    <name type="synonym">Nephila clavata</name>
    <dbReference type="NCBI Taxonomy" id="2740835"/>
    <lineage>
        <taxon>Eukaryota</taxon>
        <taxon>Metazoa</taxon>
        <taxon>Ecdysozoa</taxon>
        <taxon>Arthropoda</taxon>
        <taxon>Chelicerata</taxon>
        <taxon>Arachnida</taxon>
        <taxon>Araneae</taxon>
        <taxon>Araneomorphae</taxon>
        <taxon>Entelegynae</taxon>
        <taxon>Araneoidea</taxon>
        <taxon>Nephilidae</taxon>
        <taxon>Trichonephila</taxon>
    </lineage>
</organism>
<dbReference type="Proteomes" id="UP000887116">
    <property type="component" value="Unassembled WGS sequence"/>
</dbReference>
<name>A0A8X6LVP3_TRICU</name>